<evidence type="ECO:0000259" key="7">
    <source>
        <dbReference type="PROSITE" id="PS50846"/>
    </source>
</evidence>
<accession>A0ABU6Q938</accession>
<dbReference type="PROSITE" id="PS50846">
    <property type="entry name" value="HMA_2"/>
    <property type="match status" value="1"/>
</dbReference>
<evidence type="ECO:0000256" key="6">
    <source>
        <dbReference type="SAM" id="MobiDB-lite"/>
    </source>
</evidence>
<proteinExistence type="inferred from homology"/>
<evidence type="ECO:0000256" key="1">
    <source>
        <dbReference type="ARBA" id="ARBA00022481"/>
    </source>
</evidence>
<evidence type="ECO:0000313" key="9">
    <source>
        <dbReference type="Proteomes" id="UP001341840"/>
    </source>
</evidence>
<evidence type="ECO:0000256" key="5">
    <source>
        <dbReference type="ARBA" id="ARBA00024045"/>
    </source>
</evidence>
<protein>
    <recommendedName>
        <fullName evidence="7">HMA domain-containing protein</fullName>
    </recommendedName>
</protein>
<organism evidence="8 9">
    <name type="scientific">Stylosanthes scabra</name>
    <dbReference type="NCBI Taxonomy" id="79078"/>
    <lineage>
        <taxon>Eukaryota</taxon>
        <taxon>Viridiplantae</taxon>
        <taxon>Streptophyta</taxon>
        <taxon>Embryophyta</taxon>
        <taxon>Tracheophyta</taxon>
        <taxon>Spermatophyta</taxon>
        <taxon>Magnoliopsida</taxon>
        <taxon>eudicotyledons</taxon>
        <taxon>Gunneridae</taxon>
        <taxon>Pentapetalae</taxon>
        <taxon>rosids</taxon>
        <taxon>fabids</taxon>
        <taxon>Fabales</taxon>
        <taxon>Fabaceae</taxon>
        <taxon>Papilionoideae</taxon>
        <taxon>50 kb inversion clade</taxon>
        <taxon>dalbergioids sensu lato</taxon>
        <taxon>Dalbergieae</taxon>
        <taxon>Pterocarpus clade</taxon>
        <taxon>Stylosanthes</taxon>
    </lineage>
</organism>
<dbReference type="Gene3D" id="3.30.70.100">
    <property type="match status" value="1"/>
</dbReference>
<dbReference type="InterPro" id="IPR036163">
    <property type="entry name" value="HMA_dom_sf"/>
</dbReference>
<reference evidence="8 9" key="1">
    <citation type="journal article" date="2023" name="Plants (Basel)">
        <title>Bridging the Gap: Combining Genomics and Transcriptomics Approaches to Understand Stylosanthes scabra, an Orphan Legume from the Brazilian Caatinga.</title>
        <authorList>
            <person name="Ferreira-Neto J.R.C."/>
            <person name="da Silva M.D."/>
            <person name="Binneck E."/>
            <person name="de Melo N.F."/>
            <person name="da Silva R.H."/>
            <person name="de Melo A.L.T.M."/>
            <person name="Pandolfi V."/>
            <person name="Bustamante F.O."/>
            <person name="Brasileiro-Vidal A.C."/>
            <person name="Benko-Iseppon A.M."/>
        </authorList>
    </citation>
    <scope>NUCLEOTIDE SEQUENCE [LARGE SCALE GENOMIC DNA]</scope>
    <source>
        <tissue evidence="8">Leaves</tissue>
    </source>
</reference>
<dbReference type="Pfam" id="PF00403">
    <property type="entry name" value="HMA"/>
    <property type="match status" value="1"/>
</dbReference>
<dbReference type="PANTHER" id="PTHR45868">
    <property type="entry name" value="HEAVY METAL-ASSOCIATED ISOPRENYLATED PLANT PROTEIN 33-RELATED"/>
    <property type="match status" value="1"/>
</dbReference>
<feature type="domain" description="HMA" evidence="7">
    <location>
        <begin position="9"/>
        <end position="73"/>
    </location>
</feature>
<keyword evidence="1" id="KW-0488">Methylation</keyword>
<sequence length="269" mass="30610">MEHNGSIFPICVILKVHLECCYACPRRVNRKLRKIKGVMDVKIDREEGLVTVFGYADSAELIKAIKKAVRKTAEIYVQPEEDQPTEPSCTCKEKSSSAKLIPDDTKSTKSKHTKVLCAKHDDDCFNSSACADFGDDDEPLPLSFSDHGAPLGYNNNVACNASYPHYPQNNGGYFFQGTRNPVPRYSNALAGSCNDGNDCISHPPPRSYGRPQEPPYENSYHHHQQQQQYQQQHYQQQHYQQQQQHYQQQQQQVPPPYSYYSDANVCTIF</sequence>
<evidence type="ECO:0000256" key="3">
    <source>
        <dbReference type="ARBA" id="ARBA00023288"/>
    </source>
</evidence>
<dbReference type="CDD" id="cd00371">
    <property type="entry name" value="HMA"/>
    <property type="match status" value="1"/>
</dbReference>
<feature type="compositionally biased region" description="Low complexity" evidence="6">
    <location>
        <begin position="225"/>
        <end position="252"/>
    </location>
</feature>
<evidence type="ECO:0000256" key="2">
    <source>
        <dbReference type="ARBA" id="ARBA00022723"/>
    </source>
</evidence>
<dbReference type="SUPFAM" id="SSF55008">
    <property type="entry name" value="HMA, heavy metal-associated domain"/>
    <property type="match status" value="1"/>
</dbReference>
<feature type="region of interest" description="Disordered" evidence="6">
    <location>
        <begin position="199"/>
        <end position="255"/>
    </location>
</feature>
<evidence type="ECO:0000313" key="8">
    <source>
        <dbReference type="EMBL" id="MED6107891.1"/>
    </source>
</evidence>
<gene>
    <name evidence="8" type="ORF">PIB30_018342</name>
</gene>
<dbReference type="Proteomes" id="UP001341840">
    <property type="component" value="Unassembled WGS sequence"/>
</dbReference>
<comment type="similarity">
    <text evidence="5">Belongs to the HIPP family.</text>
</comment>
<evidence type="ECO:0000256" key="4">
    <source>
        <dbReference type="ARBA" id="ARBA00023289"/>
    </source>
</evidence>
<comment type="caution">
    <text evidence="8">The sequence shown here is derived from an EMBL/GenBank/DDBJ whole genome shotgun (WGS) entry which is preliminary data.</text>
</comment>
<keyword evidence="4" id="KW-0636">Prenylation</keyword>
<dbReference type="PANTHER" id="PTHR45868:SF13">
    <property type="entry name" value="HMA DOMAIN-CONTAINING PROTEIN"/>
    <property type="match status" value="1"/>
</dbReference>
<keyword evidence="2" id="KW-0479">Metal-binding</keyword>
<keyword evidence="3" id="KW-0449">Lipoprotein</keyword>
<dbReference type="EMBL" id="JASCZI010000055">
    <property type="protein sequence ID" value="MED6107891.1"/>
    <property type="molecule type" value="Genomic_DNA"/>
</dbReference>
<keyword evidence="9" id="KW-1185">Reference proteome</keyword>
<name>A0ABU6Q938_9FABA</name>
<dbReference type="InterPro" id="IPR006121">
    <property type="entry name" value="HMA_dom"/>
</dbReference>